<feature type="compositionally biased region" description="Acidic residues" evidence="1">
    <location>
        <begin position="21"/>
        <end position="32"/>
    </location>
</feature>
<gene>
    <name evidence="2" type="ORF">E0Z10_g7933</name>
</gene>
<evidence type="ECO:0000313" key="2">
    <source>
        <dbReference type="EMBL" id="TGJ80828.1"/>
    </source>
</evidence>
<feature type="region of interest" description="Disordered" evidence="1">
    <location>
        <begin position="1"/>
        <end position="35"/>
    </location>
</feature>
<dbReference type="Proteomes" id="UP000297716">
    <property type="component" value="Unassembled WGS sequence"/>
</dbReference>
<protein>
    <submittedName>
        <fullName evidence="2">Uncharacterized protein</fullName>
    </submittedName>
</protein>
<evidence type="ECO:0000313" key="3">
    <source>
        <dbReference type="Proteomes" id="UP000297716"/>
    </source>
</evidence>
<reference evidence="2 3" key="1">
    <citation type="submission" date="2019-03" db="EMBL/GenBank/DDBJ databases">
        <title>Draft genome sequence of Xylaria hypoxylon DSM 108379, a ubiquitous saprotrophic-parasitic fungi on hardwood.</title>
        <authorList>
            <person name="Buettner E."/>
            <person name="Leonhardt S."/>
            <person name="Gebauer A.M."/>
            <person name="Liers C."/>
            <person name="Hofrichter M."/>
            <person name="Kellner H."/>
        </authorList>
    </citation>
    <scope>NUCLEOTIDE SEQUENCE [LARGE SCALE GENOMIC DNA]</scope>
    <source>
        <strain evidence="2 3">DSM 108379</strain>
    </source>
</reference>
<dbReference type="OrthoDB" id="4752388at2759"/>
<accession>A0A4Z0YL11</accession>
<evidence type="ECO:0000256" key="1">
    <source>
        <dbReference type="SAM" id="MobiDB-lite"/>
    </source>
</evidence>
<proteinExistence type="predicted"/>
<sequence length="123" mass="14051">MSRPDLSLKRPATEPVAEPVAEPEADQYDDSEAPQLMNIGEHGNISYADIYSLEQYLDAAPDKAEALEIIIADISDIIENEESFKGWTSEVYDLIARKQYWYQFIFNTQRKGVRHLHSLALFS</sequence>
<feature type="compositionally biased region" description="Basic and acidic residues" evidence="1">
    <location>
        <begin position="1"/>
        <end position="12"/>
    </location>
</feature>
<dbReference type="EMBL" id="SKBN01000199">
    <property type="protein sequence ID" value="TGJ80828.1"/>
    <property type="molecule type" value="Genomic_DNA"/>
</dbReference>
<name>A0A4Z0YL11_9PEZI</name>
<keyword evidence="3" id="KW-1185">Reference proteome</keyword>
<organism evidence="2 3">
    <name type="scientific">Xylaria hypoxylon</name>
    <dbReference type="NCBI Taxonomy" id="37992"/>
    <lineage>
        <taxon>Eukaryota</taxon>
        <taxon>Fungi</taxon>
        <taxon>Dikarya</taxon>
        <taxon>Ascomycota</taxon>
        <taxon>Pezizomycotina</taxon>
        <taxon>Sordariomycetes</taxon>
        <taxon>Xylariomycetidae</taxon>
        <taxon>Xylariales</taxon>
        <taxon>Xylariaceae</taxon>
        <taxon>Xylaria</taxon>
    </lineage>
</organism>
<dbReference type="AlphaFoldDB" id="A0A4Z0YL11"/>
<comment type="caution">
    <text evidence="2">The sequence shown here is derived from an EMBL/GenBank/DDBJ whole genome shotgun (WGS) entry which is preliminary data.</text>
</comment>